<keyword evidence="5 7" id="KW-1133">Transmembrane helix</keyword>
<evidence type="ECO:0000256" key="3">
    <source>
        <dbReference type="ARBA" id="ARBA00022475"/>
    </source>
</evidence>
<feature type="transmembrane region" description="Helical" evidence="7">
    <location>
        <begin position="78"/>
        <end position="97"/>
    </location>
</feature>
<feature type="transmembrane region" description="Helical" evidence="7">
    <location>
        <begin position="161"/>
        <end position="186"/>
    </location>
</feature>
<evidence type="ECO:0000313" key="10">
    <source>
        <dbReference type="Proteomes" id="UP000255108"/>
    </source>
</evidence>
<accession>A0A377Q4F4</accession>
<keyword evidence="6 7" id="KW-0472">Membrane</keyword>
<dbReference type="PANTHER" id="PTHR23513">
    <property type="entry name" value="INTEGRAL MEMBRANE EFFLUX PROTEIN-RELATED"/>
    <property type="match status" value="1"/>
</dbReference>
<dbReference type="EMBL" id="SMBT01000001">
    <property type="protein sequence ID" value="TCU90573.1"/>
    <property type="molecule type" value="Genomic_DNA"/>
</dbReference>
<dbReference type="GO" id="GO:0005886">
    <property type="term" value="C:plasma membrane"/>
    <property type="evidence" value="ECO:0007669"/>
    <property type="project" value="UniProtKB-SubCell"/>
</dbReference>
<evidence type="ECO:0000256" key="1">
    <source>
        <dbReference type="ARBA" id="ARBA00004651"/>
    </source>
</evidence>
<dbReference type="InterPro" id="IPR010290">
    <property type="entry name" value="TM_effector"/>
</dbReference>
<sequence>MSEPASLRKSKPFILFWFTRVLSASGFQILSVALAWQVYSRSHQVLDLGLIGLAQFAPRLLFMLSAGDAADRYDRGRIVAISQLVQALIALALAWVATQAQLGSEWIFLLAVILGTARTYEMPALQALLPGLVPSALLPSALAASSSGMQAATIISPALGGFLYVLGASSVYSISAALYLLALWLIMQLPTALPRAISTEARLPALLAGIRYIRSKPELLGAISLDLFAVLLGGATALLPVYAQDILLTGPVGLGALRSAPAVGALGMSVWLAWYPPQRRVGKLMFAAVTLFGIATMVFGASRSFPLSLLALVILGASDMISVVIRSSLVQLETPDEMRGRVSAVNALFIGASNQLGEFESGLTAAAFGTVPSVIMGGAGTLLVAGIWIKKFPALAKRDRLYKR</sequence>
<comment type="subcellular location">
    <subcellularLocation>
        <location evidence="1">Cell membrane</location>
        <topology evidence="1">Multi-pass membrane protein</topology>
    </subcellularLocation>
</comment>
<evidence type="ECO:0000256" key="7">
    <source>
        <dbReference type="SAM" id="Phobius"/>
    </source>
</evidence>
<dbReference type="PANTHER" id="PTHR23513:SF9">
    <property type="entry name" value="ENTEROBACTIN EXPORTER ENTS"/>
    <property type="match status" value="1"/>
</dbReference>
<feature type="transmembrane region" description="Helical" evidence="7">
    <location>
        <begin position="48"/>
        <end position="66"/>
    </location>
</feature>
<keyword evidence="3" id="KW-1003">Cell membrane</keyword>
<feature type="transmembrane region" description="Helical" evidence="7">
    <location>
        <begin position="219"/>
        <end position="243"/>
    </location>
</feature>
<feature type="transmembrane region" description="Helical" evidence="7">
    <location>
        <begin position="103"/>
        <end position="120"/>
    </location>
</feature>
<dbReference type="SUPFAM" id="SSF103473">
    <property type="entry name" value="MFS general substrate transporter"/>
    <property type="match status" value="1"/>
</dbReference>
<feature type="transmembrane region" description="Helical" evidence="7">
    <location>
        <begin position="12"/>
        <end position="36"/>
    </location>
</feature>
<proteinExistence type="predicted"/>
<evidence type="ECO:0000313" key="9">
    <source>
        <dbReference type="EMBL" id="TCU90573.1"/>
    </source>
</evidence>
<dbReference type="Pfam" id="PF05977">
    <property type="entry name" value="MFS_3"/>
    <property type="match status" value="1"/>
</dbReference>
<keyword evidence="4 7" id="KW-0812">Transmembrane</keyword>
<organism evidence="8 10">
    <name type="scientific">Iodobacter fluviatilis</name>
    <dbReference type="NCBI Taxonomy" id="537"/>
    <lineage>
        <taxon>Bacteria</taxon>
        <taxon>Pseudomonadati</taxon>
        <taxon>Pseudomonadota</taxon>
        <taxon>Betaproteobacteria</taxon>
        <taxon>Neisseriales</taxon>
        <taxon>Chitinibacteraceae</taxon>
        <taxon>Iodobacter</taxon>
    </lineage>
</organism>
<dbReference type="AlphaFoldDB" id="A0A377Q4F4"/>
<dbReference type="Proteomes" id="UP000295794">
    <property type="component" value="Unassembled WGS sequence"/>
</dbReference>
<feature type="transmembrane region" description="Helical" evidence="7">
    <location>
        <begin position="281"/>
        <end position="301"/>
    </location>
</feature>
<feature type="transmembrane region" description="Helical" evidence="7">
    <location>
        <begin position="363"/>
        <end position="389"/>
    </location>
</feature>
<evidence type="ECO:0000256" key="4">
    <source>
        <dbReference type="ARBA" id="ARBA00022692"/>
    </source>
</evidence>
<dbReference type="RefSeq" id="WP_115226031.1">
    <property type="nucleotide sequence ID" value="NZ_CAWOLO010000001.1"/>
</dbReference>
<reference evidence="8 10" key="1">
    <citation type="submission" date="2018-06" db="EMBL/GenBank/DDBJ databases">
        <authorList>
            <consortium name="Pathogen Informatics"/>
            <person name="Doyle S."/>
        </authorList>
    </citation>
    <scope>NUCLEOTIDE SEQUENCE [LARGE SCALE GENOMIC DNA]</scope>
    <source>
        <strain evidence="8 10">NCTC11159</strain>
    </source>
</reference>
<keyword evidence="11" id="KW-1185">Reference proteome</keyword>
<keyword evidence="2" id="KW-0813">Transport</keyword>
<name>A0A377Q4F4_9NEIS</name>
<feature type="transmembrane region" description="Helical" evidence="7">
    <location>
        <begin position="132"/>
        <end position="155"/>
    </location>
</feature>
<evidence type="ECO:0000256" key="2">
    <source>
        <dbReference type="ARBA" id="ARBA00022448"/>
    </source>
</evidence>
<gene>
    <name evidence="8" type="primary">entS_1</name>
    <name evidence="9" type="ORF">EV682_101607</name>
    <name evidence="8" type="ORF">NCTC11159_00625</name>
</gene>
<evidence type="ECO:0000313" key="11">
    <source>
        <dbReference type="Proteomes" id="UP000295794"/>
    </source>
</evidence>
<dbReference type="CDD" id="cd06173">
    <property type="entry name" value="MFS_MefA_like"/>
    <property type="match status" value="1"/>
</dbReference>
<protein>
    <submittedName>
        <fullName evidence="8">Enterobactin exporter EntS</fullName>
    </submittedName>
    <submittedName>
        <fullName evidence="9">MFS family arabinose efflux permease</fullName>
    </submittedName>
</protein>
<dbReference type="EMBL" id="UGHR01000001">
    <property type="protein sequence ID" value="STQ89600.1"/>
    <property type="molecule type" value="Genomic_DNA"/>
</dbReference>
<dbReference type="Gene3D" id="1.20.1250.20">
    <property type="entry name" value="MFS general substrate transporter like domains"/>
    <property type="match status" value="1"/>
</dbReference>
<dbReference type="Proteomes" id="UP000255108">
    <property type="component" value="Unassembled WGS sequence"/>
</dbReference>
<dbReference type="InterPro" id="IPR036259">
    <property type="entry name" value="MFS_trans_sf"/>
</dbReference>
<reference evidence="9 11" key="2">
    <citation type="submission" date="2019-03" db="EMBL/GenBank/DDBJ databases">
        <title>Genomic Encyclopedia of Type Strains, Phase IV (KMG-IV): sequencing the most valuable type-strain genomes for metagenomic binning, comparative biology and taxonomic classification.</title>
        <authorList>
            <person name="Goeker M."/>
        </authorList>
    </citation>
    <scope>NUCLEOTIDE SEQUENCE [LARGE SCALE GENOMIC DNA]</scope>
    <source>
        <strain evidence="9 11">DSM 3764</strain>
    </source>
</reference>
<evidence type="ECO:0000256" key="6">
    <source>
        <dbReference type="ARBA" id="ARBA00023136"/>
    </source>
</evidence>
<dbReference type="OrthoDB" id="7283966at2"/>
<evidence type="ECO:0000256" key="5">
    <source>
        <dbReference type="ARBA" id="ARBA00022989"/>
    </source>
</evidence>
<evidence type="ECO:0000313" key="8">
    <source>
        <dbReference type="EMBL" id="STQ89600.1"/>
    </source>
</evidence>
<feature type="transmembrane region" description="Helical" evidence="7">
    <location>
        <begin position="255"/>
        <end position="274"/>
    </location>
</feature>